<dbReference type="InterPro" id="IPR036249">
    <property type="entry name" value="Thioredoxin-like_sf"/>
</dbReference>
<keyword evidence="4" id="KW-1185">Reference proteome</keyword>
<organism evidence="3 4">
    <name type="scientific">Mycolicibacterium brumae</name>
    <dbReference type="NCBI Taxonomy" id="85968"/>
    <lineage>
        <taxon>Bacteria</taxon>
        <taxon>Bacillati</taxon>
        <taxon>Actinomycetota</taxon>
        <taxon>Actinomycetes</taxon>
        <taxon>Mycobacteriales</taxon>
        <taxon>Mycobacteriaceae</taxon>
        <taxon>Mycolicibacterium</taxon>
    </lineage>
</organism>
<gene>
    <name evidence="3" type="ORF">CQY22_012400</name>
</gene>
<dbReference type="STRING" id="85968.GCA_900073015_00438"/>
<proteinExistence type="predicted"/>
<name>A0A2G5P8H2_9MYCO</name>
<dbReference type="AlphaFoldDB" id="A0A2G5P8H2"/>
<dbReference type="EMBL" id="PDCN02000015">
    <property type="protein sequence ID" value="PIB74681.1"/>
    <property type="molecule type" value="Genomic_DNA"/>
</dbReference>
<dbReference type="Gene3D" id="3.40.30.10">
    <property type="entry name" value="Glutaredoxin"/>
    <property type="match status" value="1"/>
</dbReference>
<dbReference type="SUPFAM" id="SSF52833">
    <property type="entry name" value="Thioredoxin-like"/>
    <property type="match status" value="1"/>
</dbReference>
<evidence type="ECO:0000259" key="2">
    <source>
        <dbReference type="Pfam" id="PF13462"/>
    </source>
</evidence>
<evidence type="ECO:0000313" key="4">
    <source>
        <dbReference type="Proteomes" id="UP000230551"/>
    </source>
</evidence>
<keyword evidence="1" id="KW-0812">Transmembrane</keyword>
<reference evidence="3 4" key="1">
    <citation type="journal article" date="2017" name="Infect. Genet. Evol.">
        <title>The new phylogeny of the genus Mycobacterium: The old and the news.</title>
        <authorList>
            <person name="Tortoli E."/>
            <person name="Fedrizzi T."/>
            <person name="Meehan C.J."/>
            <person name="Trovato A."/>
            <person name="Grottola A."/>
            <person name="Giacobazzi E."/>
            <person name="Serpini G.F."/>
            <person name="Tagliazucchi S."/>
            <person name="Fabio A."/>
            <person name="Bettua C."/>
            <person name="Bertorelli R."/>
            <person name="Frascaro F."/>
            <person name="De Sanctis V."/>
            <person name="Pecorari M."/>
            <person name="Jousson O."/>
            <person name="Segata N."/>
            <person name="Cirillo D.M."/>
        </authorList>
    </citation>
    <scope>NUCLEOTIDE SEQUENCE [LARGE SCALE GENOMIC DNA]</scope>
    <source>
        <strain evidence="3 4">CIP1034565</strain>
    </source>
</reference>
<sequence>MASKSNRPAKYDLKAAEGKRDLFVKVGLTALVVVFAVGLVGYILLSGEKAKQAGEVLAVRAAAENVIKNEQGEPKAVLSVYEDFRCPHCQEFEEAFGGTLSRIIDSGAAAVDYYSVSIMDDASKFSTRSANAAYCVGAEDTSANKEAYRRFHSGVFTKVRTEGAQVLDDKALTELARQSGIVGKVPECIRAGRNDDMVLGLAKAAGISGTPTVRLNGEDIKFADDQGNFISTDEFIAQITDVVGDVPGLKAATKTAP</sequence>
<accession>A0A2G5P8H2</accession>
<keyword evidence="1" id="KW-0472">Membrane</keyword>
<dbReference type="Pfam" id="PF13462">
    <property type="entry name" value="Thioredoxin_4"/>
    <property type="match status" value="1"/>
</dbReference>
<comment type="caution">
    <text evidence="3">The sequence shown here is derived from an EMBL/GenBank/DDBJ whole genome shotgun (WGS) entry which is preliminary data.</text>
</comment>
<dbReference type="CDD" id="cd02972">
    <property type="entry name" value="DsbA_family"/>
    <property type="match status" value="1"/>
</dbReference>
<dbReference type="InterPro" id="IPR012336">
    <property type="entry name" value="Thioredoxin-like_fold"/>
</dbReference>
<evidence type="ECO:0000313" key="3">
    <source>
        <dbReference type="EMBL" id="PIB74681.1"/>
    </source>
</evidence>
<keyword evidence="1" id="KW-1133">Transmembrane helix</keyword>
<feature type="domain" description="Thioredoxin-like fold" evidence="2">
    <location>
        <begin position="72"/>
        <end position="221"/>
    </location>
</feature>
<evidence type="ECO:0000256" key="1">
    <source>
        <dbReference type="SAM" id="Phobius"/>
    </source>
</evidence>
<protein>
    <recommendedName>
        <fullName evidence="2">Thioredoxin-like fold domain-containing protein</fullName>
    </recommendedName>
</protein>
<dbReference type="RefSeq" id="WP_090585421.1">
    <property type="nucleotide sequence ID" value="NZ_CP104302.1"/>
</dbReference>
<dbReference type="OrthoDB" id="117402at2"/>
<dbReference type="Proteomes" id="UP000230551">
    <property type="component" value="Unassembled WGS sequence"/>
</dbReference>
<feature type="transmembrane region" description="Helical" evidence="1">
    <location>
        <begin position="22"/>
        <end position="45"/>
    </location>
</feature>